<evidence type="ECO:0000313" key="2">
    <source>
        <dbReference type="EMBL" id="USG68361.1"/>
    </source>
</evidence>
<dbReference type="EMBL" id="CP098755">
    <property type="protein sequence ID" value="USG68361.1"/>
    <property type="molecule type" value="Genomic_DNA"/>
</dbReference>
<protein>
    <submittedName>
        <fullName evidence="2">GNAT family N-acetyltransferase</fullName>
    </submittedName>
</protein>
<dbReference type="Pfam" id="PF00583">
    <property type="entry name" value="Acetyltransf_1"/>
    <property type="match status" value="1"/>
</dbReference>
<feature type="domain" description="N-acetyltransferase" evidence="1">
    <location>
        <begin position="4"/>
        <end position="39"/>
    </location>
</feature>
<dbReference type="RefSeq" id="WP_251876031.1">
    <property type="nucleotide sequence ID" value="NZ_CP098755.1"/>
</dbReference>
<dbReference type="InterPro" id="IPR016181">
    <property type="entry name" value="Acyl_CoA_acyltransferase"/>
</dbReference>
<keyword evidence="3" id="KW-1185">Reference proteome</keyword>
<gene>
    <name evidence="2" type="ORF">NDK47_06760</name>
</gene>
<dbReference type="SUPFAM" id="SSF55729">
    <property type="entry name" value="Acyl-CoA N-acyltransferases (Nat)"/>
    <property type="match status" value="1"/>
</dbReference>
<accession>A0ABY4WMH5</accession>
<proteinExistence type="predicted"/>
<organism evidence="2 3">
    <name type="scientific">Brevibacillus ruminantium</name>
    <dbReference type="NCBI Taxonomy" id="2950604"/>
    <lineage>
        <taxon>Bacteria</taxon>
        <taxon>Bacillati</taxon>
        <taxon>Bacillota</taxon>
        <taxon>Bacilli</taxon>
        <taxon>Bacillales</taxon>
        <taxon>Paenibacillaceae</taxon>
        <taxon>Brevibacillus</taxon>
    </lineage>
</organism>
<name>A0ABY4WMH5_9BACL</name>
<sequence length="57" mass="6477">MPFMLAVEQAAVQNGMKRIWLLTTNDNLNARRFCQKRGYELVRLPRTRSSHGGKGAS</sequence>
<evidence type="ECO:0000259" key="1">
    <source>
        <dbReference type="Pfam" id="PF00583"/>
    </source>
</evidence>
<evidence type="ECO:0000313" key="3">
    <source>
        <dbReference type="Proteomes" id="UP001056500"/>
    </source>
</evidence>
<dbReference type="Proteomes" id="UP001056500">
    <property type="component" value="Chromosome"/>
</dbReference>
<dbReference type="InterPro" id="IPR000182">
    <property type="entry name" value="GNAT_dom"/>
</dbReference>
<dbReference type="Gene3D" id="3.40.630.30">
    <property type="match status" value="1"/>
</dbReference>
<reference evidence="2" key="1">
    <citation type="submission" date="2022-06" db="EMBL/GenBank/DDBJ databases">
        <title>Genome sequencing of Brevibacillus sp. BB3-R1.</title>
        <authorList>
            <person name="Heo J."/>
            <person name="Lee D."/>
            <person name="Won M."/>
            <person name="Han B.-H."/>
            <person name="Hong S.-B."/>
            <person name="Kwon S.-W."/>
        </authorList>
    </citation>
    <scope>NUCLEOTIDE SEQUENCE</scope>
    <source>
        <strain evidence="2">BB3-R1</strain>
    </source>
</reference>